<evidence type="ECO:0000256" key="1">
    <source>
        <dbReference type="ARBA" id="ARBA00004651"/>
    </source>
</evidence>
<keyword evidence="6 9" id="KW-1133">Transmembrane helix</keyword>
<evidence type="ECO:0000256" key="6">
    <source>
        <dbReference type="ARBA" id="ARBA00022989"/>
    </source>
</evidence>
<comment type="caution">
    <text evidence="11">The sequence shown here is derived from an EMBL/GenBank/DDBJ whole genome shotgun (WGS) entry which is preliminary data.</text>
</comment>
<feature type="transmembrane region" description="Helical" evidence="9">
    <location>
        <begin position="311"/>
        <end position="328"/>
    </location>
</feature>
<keyword evidence="2" id="KW-0813">Transport</keyword>
<accession>A0A0V8JH84</accession>
<gene>
    <name evidence="11" type="ORF">AS180_18785</name>
</gene>
<keyword evidence="3" id="KW-0050">Antiport</keyword>
<dbReference type="InterPro" id="IPR052180">
    <property type="entry name" value="NhaC_Na-H+_Antiporter"/>
</dbReference>
<dbReference type="Pfam" id="PF03553">
    <property type="entry name" value="Na_H_antiporter"/>
    <property type="match status" value="1"/>
</dbReference>
<feature type="transmembrane region" description="Helical" evidence="9">
    <location>
        <begin position="34"/>
        <end position="51"/>
    </location>
</feature>
<dbReference type="GeneID" id="93681668"/>
<dbReference type="NCBIfam" id="TIGR00931">
    <property type="entry name" value="antiport_nhaC"/>
    <property type="match status" value="1"/>
</dbReference>
<reference evidence="11 12" key="1">
    <citation type="submission" date="2015-11" db="EMBL/GenBank/DDBJ databases">
        <title>Bacillus caseinolyticus sp nov.</title>
        <authorList>
            <person name="Dastager S.G."/>
            <person name="Mawlankar R."/>
        </authorList>
    </citation>
    <scope>NUCLEOTIDE SEQUENCE [LARGE SCALE GENOMIC DNA]</scope>
    <source>
        <strain evidence="11 12">SGD-V-76</strain>
    </source>
</reference>
<dbReference type="GO" id="GO:0015297">
    <property type="term" value="F:antiporter activity"/>
    <property type="evidence" value="ECO:0007669"/>
    <property type="project" value="UniProtKB-KW"/>
</dbReference>
<name>A0A0V8JH84_9BACI</name>
<evidence type="ECO:0000313" key="12">
    <source>
        <dbReference type="Proteomes" id="UP000053681"/>
    </source>
</evidence>
<feature type="transmembrane region" description="Helical" evidence="9">
    <location>
        <begin position="429"/>
        <end position="451"/>
    </location>
</feature>
<dbReference type="RefSeq" id="WP_025908409.1">
    <property type="nucleotide sequence ID" value="NZ_KQ758702.1"/>
</dbReference>
<dbReference type="GO" id="GO:0005886">
    <property type="term" value="C:plasma membrane"/>
    <property type="evidence" value="ECO:0007669"/>
    <property type="project" value="UniProtKB-SubCell"/>
</dbReference>
<comment type="subcellular location">
    <subcellularLocation>
        <location evidence="1">Cell membrane</location>
        <topology evidence="1">Multi-pass membrane protein</topology>
    </subcellularLocation>
</comment>
<organism evidence="11 12">
    <name type="scientific">Priestia veravalensis</name>
    <dbReference type="NCBI Taxonomy" id="1414648"/>
    <lineage>
        <taxon>Bacteria</taxon>
        <taxon>Bacillati</taxon>
        <taxon>Bacillota</taxon>
        <taxon>Bacilli</taxon>
        <taxon>Bacillales</taxon>
        <taxon>Bacillaceae</taxon>
        <taxon>Priestia</taxon>
    </lineage>
</organism>
<evidence type="ECO:0000256" key="9">
    <source>
        <dbReference type="SAM" id="Phobius"/>
    </source>
</evidence>
<keyword evidence="5 9" id="KW-0812">Transmembrane</keyword>
<evidence type="ECO:0000259" key="10">
    <source>
        <dbReference type="Pfam" id="PF03553"/>
    </source>
</evidence>
<dbReference type="InterPro" id="IPR018461">
    <property type="entry name" value="Na/H_Antiport_NhaC-like_C"/>
</dbReference>
<feature type="transmembrane region" description="Helical" evidence="9">
    <location>
        <begin position="7"/>
        <end position="28"/>
    </location>
</feature>
<feature type="domain" description="Na+/H+ antiporter NhaC-like C-terminal" evidence="10">
    <location>
        <begin position="157"/>
        <end position="451"/>
    </location>
</feature>
<sequence length="457" mass="47909">MKKEITFGQSIGIVVVLLGLIFASLFLLGLAPHVPLLISIVALCTIGALMGGKWKTFEHGIVEGIKVGVKPILILMLVGVLIAAWMVGGTIPTILSYGFNWISPQYFLISALLITILVSSFTGSTFTTISTVGVALFGIGTAIGVNPGLAAGIIVSGAVFGDKMSPLSDTTNFASGIVGVSLSDHIRHMLWTTLPSIIVTAVIALVIGISTHRTGVNYGDIEAVQSALGDTFNLNLLTLLSPLVVLILSIKRFDVLPTLVIGIIIAVITGVLLQPTVTLGSMLGALQSGGQIDSGNEIVNAIVTKGGLDSMMFSVSLVIIALALGGLMRELGVVQALIEGLAKQVRRSGDVVFSTVLSSIGVNVITGEQYLSILLPGQTFKPLYVKWNLQEKNLSRTLEDGGTVINPLIPWGVSGAFISQTLGVPVVDYLPFAFFCLLCPIFAVILGYTGLGIAKQK</sequence>
<evidence type="ECO:0000256" key="5">
    <source>
        <dbReference type="ARBA" id="ARBA00022692"/>
    </source>
</evidence>
<dbReference type="EMBL" id="LNQP01000087">
    <property type="protein sequence ID" value="KSU86403.1"/>
    <property type="molecule type" value="Genomic_DNA"/>
</dbReference>
<dbReference type="PANTHER" id="PTHR33451:SF6">
    <property type="entry name" value="NA(+)_H(+) ANTIPORTER NHAC"/>
    <property type="match status" value="1"/>
</dbReference>
<evidence type="ECO:0000256" key="8">
    <source>
        <dbReference type="ARBA" id="ARBA00038435"/>
    </source>
</evidence>
<feature type="transmembrane region" description="Helical" evidence="9">
    <location>
        <begin position="256"/>
        <end position="273"/>
    </location>
</feature>
<keyword evidence="7 9" id="KW-0472">Membrane</keyword>
<evidence type="ECO:0000256" key="3">
    <source>
        <dbReference type="ARBA" id="ARBA00022449"/>
    </source>
</evidence>
<evidence type="ECO:0000256" key="2">
    <source>
        <dbReference type="ARBA" id="ARBA00022448"/>
    </source>
</evidence>
<proteinExistence type="inferred from homology"/>
<keyword evidence="4" id="KW-1003">Cell membrane</keyword>
<evidence type="ECO:0000256" key="7">
    <source>
        <dbReference type="ARBA" id="ARBA00023136"/>
    </source>
</evidence>
<dbReference type="Proteomes" id="UP000053681">
    <property type="component" value="Unassembled WGS sequence"/>
</dbReference>
<keyword evidence="12" id="KW-1185">Reference proteome</keyword>
<evidence type="ECO:0000313" key="11">
    <source>
        <dbReference type="EMBL" id="KSU86403.1"/>
    </source>
</evidence>
<feature type="transmembrane region" description="Helical" evidence="9">
    <location>
        <begin position="105"/>
        <end position="122"/>
    </location>
</feature>
<feature type="transmembrane region" description="Helical" evidence="9">
    <location>
        <begin position="72"/>
        <end position="99"/>
    </location>
</feature>
<evidence type="ECO:0000256" key="4">
    <source>
        <dbReference type="ARBA" id="ARBA00022475"/>
    </source>
</evidence>
<dbReference type="InterPro" id="IPR004770">
    <property type="entry name" value="Na/H_antiport_NhaC"/>
</dbReference>
<feature type="transmembrane region" description="Helical" evidence="9">
    <location>
        <begin position="189"/>
        <end position="211"/>
    </location>
</feature>
<comment type="similarity">
    <text evidence="8">Belongs to the NhaC Na(+)/H(+) (TC 2.A.35) antiporter family.</text>
</comment>
<dbReference type="PANTHER" id="PTHR33451">
    <property type="entry name" value="MALATE-2H(+)/NA(+)-LACTATE ANTIPORTER"/>
    <property type="match status" value="1"/>
</dbReference>
<feature type="transmembrane region" description="Helical" evidence="9">
    <location>
        <begin position="134"/>
        <end position="160"/>
    </location>
</feature>
<protein>
    <submittedName>
        <fullName evidence="11">Sodium:proton antiporter</fullName>
    </submittedName>
</protein>
<dbReference type="AlphaFoldDB" id="A0A0V8JH84"/>